<evidence type="ECO:0000256" key="2">
    <source>
        <dbReference type="ARBA" id="ARBA00022692"/>
    </source>
</evidence>
<evidence type="ECO:0000313" key="7">
    <source>
        <dbReference type="Proteomes" id="UP000826271"/>
    </source>
</evidence>
<sequence length="182" mass="20278">MASFNSNKHLKEQFVSNLTGSSKLEICLLVTILSSLVLIRHCIGFNSLSSGSVKKDDKVAVSNKSLKAYVAVLVVDYLCLVVPYILSVTVLAEWTFESTIVVLSVVFFMISFKRNRSSFLQEGGIDSIRANLTSFRVAMMLITCTCILAVDFKIFPRRYAKTETYGSSLVRTNVLFLAYMSI</sequence>
<evidence type="ECO:0000256" key="4">
    <source>
        <dbReference type="ARBA" id="ARBA00023136"/>
    </source>
</evidence>
<keyword evidence="4 5" id="KW-0472">Membrane</keyword>
<gene>
    <name evidence="6" type="ORF">BUALT_Bualt17G0103400</name>
</gene>
<keyword evidence="2 5" id="KW-0812">Transmembrane</keyword>
<evidence type="ECO:0000256" key="1">
    <source>
        <dbReference type="ARBA" id="ARBA00004141"/>
    </source>
</evidence>
<protein>
    <submittedName>
        <fullName evidence="6">Uncharacterized protein</fullName>
    </submittedName>
</protein>
<evidence type="ECO:0000256" key="3">
    <source>
        <dbReference type="ARBA" id="ARBA00022989"/>
    </source>
</evidence>
<dbReference type="GO" id="GO:0016020">
    <property type="term" value="C:membrane"/>
    <property type="evidence" value="ECO:0007669"/>
    <property type="project" value="UniProtKB-SubCell"/>
</dbReference>
<dbReference type="EMBL" id="WHWC01000017">
    <property type="protein sequence ID" value="KAG8366667.1"/>
    <property type="molecule type" value="Genomic_DNA"/>
</dbReference>
<evidence type="ECO:0000256" key="5">
    <source>
        <dbReference type="SAM" id="Phobius"/>
    </source>
</evidence>
<comment type="caution">
    <text evidence="6">The sequence shown here is derived from an EMBL/GenBank/DDBJ whole genome shotgun (WGS) entry which is preliminary data.</text>
</comment>
<dbReference type="Pfam" id="PF06423">
    <property type="entry name" value="GWT1"/>
    <property type="match status" value="1"/>
</dbReference>
<feature type="transmembrane region" description="Helical" evidence="5">
    <location>
        <begin position="94"/>
        <end position="112"/>
    </location>
</feature>
<organism evidence="6 7">
    <name type="scientific">Buddleja alternifolia</name>
    <dbReference type="NCBI Taxonomy" id="168488"/>
    <lineage>
        <taxon>Eukaryota</taxon>
        <taxon>Viridiplantae</taxon>
        <taxon>Streptophyta</taxon>
        <taxon>Embryophyta</taxon>
        <taxon>Tracheophyta</taxon>
        <taxon>Spermatophyta</taxon>
        <taxon>Magnoliopsida</taxon>
        <taxon>eudicotyledons</taxon>
        <taxon>Gunneridae</taxon>
        <taxon>Pentapetalae</taxon>
        <taxon>asterids</taxon>
        <taxon>lamiids</taxon>
        <taxon>Lamiales</taxon>
        <taxon>Scrophulariaceae</taxon>
        <taxon>Buddlejeae</taxon>
        <taxon>Buddleja</taxon>
    </lineage>
</organism>
<dbReference type="GO" id="GO:0005783">
    <property type="term" value="C:endoplasmic reticulum"/>
    <property type="evidence" value="ECO:0007669"/>
    <property type="project" value="TreeGrafter"/>
</dbReference>
<dbReference type="GO" id="GO:0006506">
    <property type="term" value="P:GPI anchor biosynthetic process"/>
    <property type="evidence" value="ECO:0007669"/>
    <property type="project" value="InterPro"/>
</dbReference>
<feature type="transmembrane region" description="Helical" evidence="5">
    <location>
        <begin position="68"/>
        <end position="87"/>
    </location>
</feature>
<feature type="transmembrane region" description="Helical" evidence="5">
    <location>
        <begin position="132"/>
        <end position="152"/>
    </location>
</feature>
<dbReference type="PANTHER" id="PTHR20661">
    <property type="entry name" value="PHOSPHATIDYLINOSITOL-GLYCAN BIOSYNTHESIS CLASS W PROTEIN"/>
    <property type="match status" value="1"/>
</dbReference>
<name>A0AAV6WDT4_9LAMI</name>
<dbReference type="Proteomes" id="UP000826271">
    <property type="component" value="Unassembled WGS sequence"/>
</dbReference>
<dbReference type="GO" id="GO:0032216">
    <property type="term" value="F:glucosaminyl-phosphatidylinositol O-acyltransferase activity"/>
    <property type="evidence" value="ECO:0007669"/>
    <property type="project" value="TreeGrafter"/>
</dbReference>
<keyword evidence="7" id="KW-1185">Reference proteome</keyword>
<comment type="subcellular location">
    <subcellularLocation>
        <location evidence="1">Membrane</location>
        <topology evidence="1">Multi-pass membrane protein</topology>
    </subcellularLocation>
</comment>
<keyword evidence="3 5" id="KW-1133">Transmembrane helix</keyword>
<feature type="transmembrane region" description="Helical" evidence="5">
    <location>
        <begin position="26"/>
        <end position="48"/>
    </location>
</feature>
<proteinExistence type="predicted"/>
<dbReference type="GO" id="GO:0072659">
    <property type="term" value="P:protein localization to plasma membrane"/>
    <property type="evidence" value="ECO:0007669"/>
    <property type="project" value="TreeGrafter"/>
</dbReference>
<accession>A0AAV6WDT4</accession>
<reference evidence="6" key="1">
    <citation type="submission" date="2019-10" db="EMBL/GenBank/DDBJ databases">
        <authorList>
            <person name="Zhang R."/>
            <person name="Pan Y."/>
            <person name="Wang J."/>
            <person name="Ma R."/>
            <person name="Yu S."/>
        </authorList>
    </citation>
    <scope>NUCLEOTIDE SEQUENCE</scope>
    <source>
        <strain evidence="6">LA-IB0</strain>
        <tissue evidence="6">Leaf</tissue>
    </source>
</reference>
<evidence type="ECO:0000313" key="6">
    <source>
        <dbReference type="EMBL" id="KAG8366667.1"/>
    </source>
</evidence>
<dbReference type="InterPro" id="IPR009447">
    <property type="entry name" value="PIGW/GWT1"/>
</dbReference>
<dbReference type="AlphaFoldDB" id="A0AAV6WDT4"/>
<dbReference type="PANTHER" id="PTHR20661:SF0">
    <property type="entry name" value="PHOSPHATIDYLINOSITOL-GLYCAN BIOSYNTHESIS CLASS W PROTEIN"/>
    <property type="match status" value="1"/>
</dbReference>